<gene>
    <name evidence="2" type="ORF">GCM10010269_62810</name>
</gene>
<feature type="region of interest" description="Disordered" evidence="1">
    <location>
        <begin position="177"/>
        <end position="245"/>
    </location>
</feature>
<dbReference type="AlphaFoldDB" id="A0A918G2D9"/>
<dbReference type="RefSeq" id="WP_229878411.1">
    <property type="nucleotide sequence ID" value="NZ_BMTL01000031.1"/>
</dbReference>
<keyword evidence="3" id="KW-1185">Reference proteome</keyword>
<reference evidence="2" key="1">
    <citation type="journal article" date="2014" name="Int. J. Syst. Evol. Microbiol.">
        <title>Complete genome sequence of Corynebacterium casei LMG S-19264T (=DSM 44701T), isolated from a smear-ripened cheese.</title>
        <authorList>
            <consortium name="US DOE Joint Genome Institute (JGI-PGF)"/>
            <person name="Walter F."/>
            <person name="Albersmeier A."/>
            <person name="Kalinowski J."/>
            <person name="Ruckert C."/>
        </authorList>
    </citation>
    <scope>NUCLEOTIDE SEQUENCE</scope>
    <source>
        <strain evidence="2">JCM 4386</strain>
    </source>
</reference>
<comment type="caution">
    <text evidence="2">The sequence shown here is derived from an EMBL/GenBank/DDBJ whole genome shotgun (WGS) entry which is preliminary data.</text>
</comment>
<organism evidence="2 3">
    <name type="scientific">Streptomyces humidus</name>
    <dbReference type="NCBI Taxonomy" id="52259"/>
    <lineage>
        <taxon>Bacteria</taxon>
        <taxon>Bacillati</taxon>
        <taxon>Actinomycetota</taxon>
        <taxon>Actinomycetes</taxon>
        <taxon>Kitasatosporales</taxon>
        <taxon>Streptomycetaceae</taxon>
        <taxon>Streptomyces</taxon>
    </lineage>
</organism>
<evidence type="ECO:0000313" key="3">
    <source>
        <dbReference type="Proteomes" id="UP000606194"/>
    </source>
</evidence>
<evidence type="ECO:0000313" key="2">
    <source>
        <dbReference type="EMBL" id="GGS15058.1"/>
    </source>
</evidence>
<name>A0A918G2D9_9ACTN</name>
<sequence length="371" mass="39837">MPRSTVSAWTCNDDACPICTAPERDGMSMLRCAILTLLDQGRWMAGADIPLPDILSAGGDYLSQLRGSTGEGTPVPATEHWAWLEAELRLVVARAAGLDAVSTLDPRIDDALANAARLPERRLVDLLDLAAEQFAELNTQPPEPTTPATPTQGHLFVRDQYAELPIPQKQMVTTPVTRAASNGDGPSIGRSIANTSAPGVAEEQLRHEGVPEQERVSAGEQPTGLVTGAKQRTPHRRANLDAQRSEHVTARFAPHEKHDIQSAAKAEHVTMARYIADATMARVRGEITVAAPRTVYDDAVDELATQRAQIARIGNNVNQIARRLNSGGDPHPVDAAILQRAERLLATAHDTVRAIDDAAFRAAGQKADGLS</sequence>
<feature type="compositionally biased region" description="Basic and acidic residues" evidence="1">
    <location>
        <begin position="203"/>
        <end position="217"/>
    </location>
</feature>
<evidence type="ECO:0000256" key="1">
    <source>
        <dbReference type="SAM" id="MobiDB-lite"/>
    </source>
</evidence>
<dbReference type="Pfam" id="PF21983">
    <property type="entry name" value="NikA-like"/>
    <property type="match status" value="1"/>
</dbReference>
<evidence type="ECO:0008006" key="4">
    <source>
        <dbReference type="Google" id="ProtNLM"/>
    </source>
</evidence>
<dbReference type="EMBL" id="BMTL01000031">
    <property type="protein sequence ID" value="GGS15058.1"/>
    <property type="molecule type" value="Genomic_DNA"/>
</dbReference>
<proteinExistence type="predicted"/>
<protein>
    <recommendedName>
        <fullName evidence="4">Plasmid mobilization relaxosome protein MobC</fullName>
    </recommendedName>
</protein>
<accession>A0A918G2D9</accession>
<reference evidence="2" key="2">
    <citation type="submission" date="2020-09" db="EMBL/GenBank/DDBJ databases">
        <authorList>
            <person name="Sun Q."/>
            <person name="Ohkuma M."/>
        </authorList>
    </citation>
    <scope>NUCLEOTIDE SEQUENCE</scope>
    <source>
        <strain evidence="2">JCM 4386</strain>
    </source>
</reference>
<dbReference type="Proteomes" id="UP000606194">
    <property type="component" value="Unassembled WGS sequence"/>
</dbReference>
<dbReference type="InterPro" id="IPR053842">
    <property type="entry name" value="NikA-like"/>
</dbReference>